<reference evidence="1" key="2">
    <citation type="submission" date="2022-01" db="EMBL/GenBank/DDBJ databases">
        <authorList>
            <person name="Yamashiro T."/>
            <person name="Shiraishi A."/>
            <person name="Satake H."/>
            <person name="Nakayama K."/>
        </authorList>
    </citation>
    <scope>NUCLEOTIDE SEQUENCE</scope>
</reference>
<accession>A0ABQ4ZWA9</accession>
<comment type="caution">
    <text evidence="1">The sequence shown here is derived from an EMBL/GenBank/DDBJ whole genome shotgun (WGS) entry which is preliminary data.</text>
</comment>
<evidence type="ECO:0000313" key="1">
    <source>
        <dbReference type="EMBL" id="GJS93280.1"/>
    </source>
</evidence>
<evidence type="ECO:0000313" key="2">
    <source>
        <dbReference type="Proteomes" id="UP001151760"/>
    </source>
</evidence>
<reference evidence="1" key="1">
    <citation type="journal article" date="2022" name="Int. J. Mol. Sci.">
        <title>Draft Genome of Tanacetum Coccineum: Genomic Comparison of Closely Related Tanacetum-Family Plants.</title>
        <authorList>
            <person name="Yamashiro T."/>
            <person name="Shiraishi A."/>
            <person name="Nakayama K."/>
            <person name="Satake H."/>
        </authorList>
    </citation>
    <scope>NUCLEOTIDE SEQUENCE</scope>
</reference>
<protein>
    <submittedName>
        <fullName evidence="1">Uncharacterized protein</fullName>
    </submittedName>
</protein>
<sequence length="207" mass="24337">MESCYRKYIQDNIHLVLSMGIDTYLDEVLGLLPGNKQMIVDAVHEYVLLNEKKLGLIKASELYKDNKKKTAIDQREVKAVDDIDHGIKHPKLLSIIDMLRRTNHNAVRLRFHLTHNELRGKVAKYKSTILNIKNLVRFKPENKQRKEEEGERNPKETSSNMKGLVCFTMVRRYRFDKIMEFDEDTINELAGKYMEHLEPGKRIQQKL</sequence>
<gene>
    <name evidence="1" type="ORF">Tco_0800248</name>
</gene>
<keyword evidence="2" id="KW-1185">Reference proteome</keyword>
<dbReference type="Proteomes" id="UP001151760">
    <property type="component" value="Unassembled WGS sequence"/>
</dbReference>
<dbReference type="EMBL" id="BQNB010011646">
    <property type="protein sequence ID" value="GJS93280.1"/>
    <property type="molecule type" value="Genomic_DNA"/>
</dbReference>
<name>A0ABQ4ZWA9_9ASTR</name>
<proteinExistence type="predicted"/>
<organism evidence="1 2">
    <name type="scientific">Tanacetum coccineum</name>
    <dbReference type="NCBI Taxonomy" id="301880"/>
    <lineage>
        <taxon>Eukaryota</taxon>
        <taxon>Viridiplantae</taxon>
        <taxon>Streptophyta</taxon>
        <taxon>Embryophyta</taxon>
        <taxon>Tracheophyta</taxon>
        <taxon>Spermatophyta</taxon>
        <taxon>Magnoliopsida</taxon>
        <taxon>eudicotyledons</taxon>
        <taxon>Gunneridae</taxon>
        <taxon>Pentapetalae</taxon>
        <taxon>asterids</taxon>
        <taxon>campanulids</taxon>
        <taxon>Asterales</taxon>
        <taxon>Asteraceae</taxon>
        <taxon>Asteroideae</taxon>
        <taxon>Anthemideae</taxon>
        <taxon>Anthemidinae</taxon>
        <taxon>Tanacetum</taxon>
    </lineage>
</organism>